<protein>
    <submittedName>
        <fullName evidence="2">Uncharacterized protein</fullName>
    </submittedName>
</protein>
<dbReference type="AlphaFoldDB" id="A0A1F6DUD1"/>
<name>A0A1F6DUD1_9BACT</name>
<evidence type="ECO:0000256" key="1">
    <source>
        <dbReference type="SAM" id="Phobius"/>
    </source>
</evidence>
<dbReference type="EMBL" id="MFLJ01000006">
    <property type="protein sequence ID" value="OGG64947.1"/>
    <property type="molecule type" value="Genomic_DNA"/>
</dbReference>
<proteinExistence type="predicted"/>
<organism evidence="2 3">
    <name type="scientific">Candidatus Kaiserbacteria bacterium RIFCSPHIGHO2_02_FULL_55_17</name>
    <dbReference type="NCBI Taxonomy" id="1798496"/>
    <lineage>
        <taxon>Bacteria</taxon>
        <taxon>Candidatus Kaiseribacteriota</taxon>
    </lineage>
</organism>
<keyword evidence="1" id="KW-0812">Transmembrane</keyword>
<gene>
    <name evidence="2" type="ORF">A3C94_01490</name>
</gene>
<accession>A0A1F6DUD1</accession>
<dbReference type="STRING" id="1798496.A3C94_01490"/>
<reference evidence="2 3" key="1">
    <citation type="journal article" date="2016" name="Nat. Commun.">
        <title>Thousands of microbial genomes shed light on interconnected biogeochemical processes in an aquifer system.</title>
        <authorList>
            <person name="Anantharaman K."/>
            <person name="Brown C.T."/>
            <person name="Hug L.A."/>
            <person name="Sharon I."/>
            <person name="Castelle C.J."/>
            <person name="Probst A.J."/>
            <person name="Thomas B.C."/>
            <person name="Singh A."/>
            <person name="Wilkins M.J."/>
            <person name="Karaoz U."/>
            <person name="Brodie E.L."/>
            <person name="Williams K.H."/>
            <person name="Hubbard S.S."/>
            <person name="Banfield J.F."/>
        </authorList>
    </citation>
    <scope>NUCLEOTIDE SEQUENCE [LARGE SCALE GENOMIC DNA]</scope>
</reference>
<evidence type="ECO:0000313" key="2">
    <source>
        <dbReference type="EMBL" id="OGG64947.1"/>
    </source>
</evidence>
<keyword evidence="1" id="KW-1133">Transmembrane helix</keyword>
<feature type="transmembrane region" description="Helical" evidence="1">
    <location>
        <begin position="26"/>
        <end position="48"/>
    </location>
</feature>
<keyword evidence="1" id="KW-0472">Membrane</keyword>
<dbReference type="Proteomes" id="UP000177232">
    <property type="component" value="Unassembled WGS sequence"/>
</dbReference>
<sequence>MTTFNAASSLVTRLRANTHRDPVRDWFVLLAASMIALAGIIVWNAWIFDTIAEGGVIGTPIGETPPIFSRSSLDRVRTVFEDRAAEEARYRTGAYRFADPSQ</sequence>
<comment type="caution">
    <text evidence="2">The sequence shown here is derived from an EMBL/GenBank/DDBJ whole genome shotgun (WGS) entry which is preliminary data.</text>
</comment>
<evidence type="ECO:0000313" key="3">
    <source>
        <dbReference type="Proteomes" id="UP000177232"/>
    </source>
</evidence>